<accession>A0A5J4RMA0</accession>
<dbReference type="AlphaFoldDB" id="A0A5J4RMA0"/>
<reference evidence="1" key="1">
    <citation type="submission" date="2019-03" db="EMBL/GenBank/DDBJ databases">
        <title>Single cell metagenomics reveals metabolic interactions within the superorganism composed of flagellate Streblomastix strix and complex community of Bacteroidetes bacteria on its surface.</title>
        <authorList>
            <person name="Treitli S.C."/>
            <person name="Kolisko M."/>
            <person name="Husnik F."/>
            <person name="Keeling P."/>
            <person name="Hampl V."/>
        </authorList>
    </citation>
    <scope>NUCLEOTIDE SEQUENCE</scope>
    <source>
        <strain evidence="1">STM</strain>
    </source>
</reference>
<protein>
    <submittedName>
        <fullName evidence="1">Uncharacterized protein</fullName>
    </submittedName>
</protein>
<gene>
    <name evidence="1" type="ORF">EZS27_017657</name>
</gene>
<sequence length="81" mass="9666">MDIRDEEIEFFLRLGRQSKKAGNPLIRLPAQDRLPYDVSVGAFLRHEQRQAFHLKSDEKNYGIPYFGLVSYRSFFYFCIFI</sequence>
<dbReference type="EMBL" id="SNRY01001049">
    <property type="protein sequence ID" value="KAA6333981.1"/>
    <property type="molecule type" value="Genomic_DNA"/>
</dbReference>
<comment type="caution">
    <text evidence="1">The sequence shown here is derived from an EMBL/GenBank/DDBJ whole genome shotgun (WGS) entry which is preliminary data.</text>
</comment>
<name>A0A5J4RMA0_9ZZZZ</name>
<proteinExistence type="predicted"/>
<evidence type="ECO:0000313" key="1">
    <source>
        <dbReference type="EMBL" id="KAA6333981.1"/>
    </source>
</evidence>
<organism evidence="1">
    <name type="scientific">termite gut metagenome</name>
    <dbReference type="NCBI Taxonomy" id="433724"/>
    <lineage>
        <taxon>unclassified sequences</taxon>
        <taxon>metagenomes</taxon>
        <taxon>organismal metagenomes</taxon>
    </lineage>
</organism>